<dbReference type="EMBL" id="FCNX02000012">
    <property type="protein sequence ID" value="SAK85666.1"/>
    <property type="molecule type" value="Genomic_DNA"/>
</dbReference>
<dbReference type="Proteomes" id="UP000054903">
    <property type="component" value="Unassembled WGS sequence"/>
</dbReference>
<gene>
    <name evidence="1" type="ORF">AWB77_04517</name>
</gene>
<accession>A0A158CUS0</accession>
<sequence length="36" mass="4082">MWLRSRTGAGGSTLVTPRIAKRNELAWVSEQQPLDR</sequence>
<reference evidence="1" key="1">
    <citation type="submission" date="2016-01" db="EMBL/GenBank/DDBJ databases">
        <authorList>
            <person name="Peeters C."/>
        </authorList>
    </citation>
    <scope>NUCLEOTIDE SEQUENCE</scope>
    <source>
        <strain evidence="1">LMG 29320</strain>
    </source>
</reference>
<keyword evidence="2" id="KW-1185">Reference proteome</keyword>
<evidence type="ECO:0000313" key="2">
    <source>
        <dbReference type="Proteomes" id="UP000054903"/>
    </source>
</evidence>
<name>A0A158CUS0_9BURK</name>
<protein>
    <submittedName>
        <fullName evidence="1">Uncharacterized protein</fullName>
    </submittedName>
</protein>
<dbReference type="AlphaFoldDB" id="A0A158CUS0"/>
<comment type="caution">
    <text evidence="1">The sequence shown here is derived from an EMBL/GenBank/DDBJ whole genome shotgun (WGS) entry which is preliminary data.</text>
</comment>
<organism evidence="1 2">
    <name type="scientific">Caballeronia fortuita</name>
    <dbReference type="NCBI Taxonomy" id="1777138"/>
    <lineage>
        <taxon>Bacteria</taxon>
        <taxon>Pseudomonadati</taxon>
        <taxon>Pseudomonadota</taxon>
        <taxon>Betaproteobacteria</taxon>
        <taxon>Burkholderiales</taxon>
        <taxon>Burkholderiaceae</taxon>
        <taxon>Caballeronia</taxon>
    </lineage>
</organism>
<proteinExistence type="predicted"/>
<evidence type="ECO:0000313" key="1">
    <source>
        <dbReference type="EMBL" id="SAK85666.1"/>
    </source>
</evidence>